<accession>A0ABX5Y696</accession>
<dbReference type="InterPro" id="IPR011009">
    <property type="entry name" value="Kinase-like_dom_sf"/>
</dbReference>
<keyword evidence="4" id="KW-1185">Reference proteome</keyword>
<evidence type="ECO:0000313" key="3">
    <source>
        <dbReference type="EMBL" id="QDY65634.1"/>
    </source>
</evidence>
<dbReference type="InterPro" id="IPR008266">
    <property type="entry name" value="Tyr_kinase_AS"/>
</dbReference>
<proteinExistence type="predicted"/>
<keyword evidence="3" id="KW-0808">Transferase</keyword>
<feature type="region of interest" description="Disordered" evidence="1">
    <location>
        <begin position="299"/>
        <end position="326"/>
    </location>
</feature>
<feature type="compositionally biased region" description="Basic residues" evidence="1">
    <location>
        <begin position="301"/>
        <end position="311"/>
    </location>
</feature>
<feature type="compositionally biased region" description="Polar residues" evidence="1">
    <location>
        <begin position="313"/>
        <end position="323"/>
    </location>
</feature>
<dbReference type="Proteomes" id="UP000320717">
    <property type="component" value="Chromosome"/>
</dbReference>
<dbReference type="Pfam" id="PF00069">
    <property type="entry name" value="Pkinase"/>
    <property type="match status" value="1"/>
</dbReference>
<evidence type="ECO:0000259" key="2">
    <source>
        <dbReference type="PROSITE" id="PS50011"/>
    </source>
</evidence>
<gene>
    <name evidence="3" type="ORF">FQA45_04555</name>
</gene>
<keyword evidence="3" id="KW-0418">Kinase</keyword>
<dbReference type="GO" id="GO:0016301">
    <property type="term" value="F:kinase activity"/>
    <property type="evidence" value="ECO:0007669"/>
    <property type="project" value="UniProtKB-KW"/>
</dbReference>
<dbReference type="PROSITE" id="PS00109">
    <property type="entry name" value="PROTEIN_KINASE_TYR"/>
    <property type="match status" value="1"/>
</dbReference>
<dbReference type="SUPFAM" id="SSF56112">
    <property type="entry name" value="Protein kinase-like (PK-like)"/>
    <property type="match status" value="1"/>
</dbReference>
<dbReference type="InterPro" id="IPR051681">
    <property type="entry name" value="Ser/Thr_Kinases-Pseudokinases"/>
</dbReference>
<organism evidence="3 4">
    <name type="scientific">Glutamicibacter halophytocola</name>
    <dbReference type="NCBI Taxonomy" id="1933880"/>
    <lineage>
        <taxon>Bacteria</taxon>
        <taxon>Bacillati</taxon>
        <taxon>Actinomycetota</taxon>
        <taxon>Actinomycetes</taxon>
        <taxon>Micrococcales</taxon>
        <taxon>Micrococcaceae</taxon>
        <taxon>Glutamicibacter</taxon>
    </lineage>
</organism>
<sequence length="522" mass="56493">MTANLWITNLCFPFLNYNGAMNESTNVLAWPLSSGHVTVRPLSTKSPCKVWLIRRESDQTYMVLKLSLTMEDVSSLRQNSVTRTRKYVVDFYGTLSTQLGDGLIMEYCPGGSIGDLVNSRGVFSLGECITALAPVAQTLSMMHAEGIRHGDISPANVLLTASGMPKIIDFQESASDAQSLSGAGTPGFMAPEIVPGGRELLVGEQDVYSLGACLWFLLAGKPPDAQNIRPPVQVKFPSIPQIIQELLIDCLNPDPHERPSAEQFARTLFSSAQAEPIRWEGHVSPEATHLMETIHPDIPTHHRAGGRRGRKQASLTPQDQGQPENWAVHPLRRTPGAMKIVGAGVLGIAVLAGSLVGVNHLRAATASDAGSAPSAPVESSCRINDVAQVPACALNQDTIVSAFLSLTQRRDQAMSKLAAGDLKAIYAPGSEQLQRDLETIKTLREMDLSFKGLATQLRNVSVVARGQGDAVILAADSTQGEYHYVDRKGKQIHTVKAAQTQRIEIELVLSEHGWKIGKVLRH</sequence>
<protein>
    <submittedName>
        <fullName evidence="3">Protein kinase</fullName>
    </submittedName>
</protein>
<name>A0ABX5Y696_9MICC</name>
<evidence type="ECO:0000313" key="4">
    <source>
        <dbReference type="Proteomes" id="UP000320717"/>
    </source>
</evidence>
<dbReference type="InterPro" id="IPR000719">
    <property type="entry name" value="Prot_kinase_dom"/>
</dbReference>
<dbReference type="EMBL" id="CP042260">
    <property type="protein sequence ID" value="QDY65634.1"/>
    <property type="molecule type" value="Genomic_DNA"/>
</dbReference>
<evidence type="ECO:0000256" key="1">
    <source>
        <dbReference type="SAM" id="MobiDB-lite"/>
    </source>
</evidence>
<dbReference type="PANTHER" id="PTHR44329">
    <property type="entry name" value="SERINE/THREONINE-PROTEIN KINASE TNNI3K-RELATED"/>
    <property type="match status" value="1"/>
</dbReference>
<dbReference type="PROSITE" id="PS50011">
    <property type="entry name" value="PROTEIN_KINASE_DOM"/>
    <property type="match status" value="1"/>
</dbReference>
<feature type="domain" description="Protein kinase" evidence="2">
    <location>
        <begin position="1"/>
        <end position="270"/>
    </location>
</feature>
<reference evidence="3 4" key="1">
    <citation type="submission" date="2019-07" db="EMBL/GenBank/DDBJ databases">
        <title>Complete Genome Sequence of drought tolerant Plant Growth-Promoting Rhizobacterium Glutamicibacter halophytocola DR408.</title>
        <authorList>
            <person name="Nishu S.D."/>
            <person name="Lee T.K."/>
        </authorList>
    </citation>
    <scope>NUCLEOTIDE SEQUENCE [LARGE SCALE GENOMIC DNA]</scope>
    <source>
        <strain evidence="3 4">DR408</strain>
    </source>
</reference>
<dbReference type="Gene3D" id="1.10.510.10">
    <property type="entry name" value="Transferase(Phosphotransferase) domain 1"/>
    <property type="match status" value="1"/>
</dbReference>